<dbReference type="PRINTS" id="PR00344">
    <property type="entry name" value="BCTRLSENSOR"/>
</dbReference>
<accession>A0A3B1AMF8</accession>
<keyword evidence="12" id="KW-0902">Two-component regulatory system</keyword>
<dbReference type="PANTHER" id="PTHR43065:SF10">
    <property type="entry name" value="PEROXIDE STRESS-ACTIVATED HISTIDINE KINASE MAK3"/>
    <property type="match status" value="1"/>
</dbReference>
<dbReference type="SUPFAM" id="SSF103190">
    <property type="entry name" value="Sensory domain-like"/>
    <property type="match status" value="1"/>
</dbReference>
<evidence type="ECO:0000256" key="9">
    <source>
        <dbReference type="ARBA" id="ARBA00022777"/>
    </source>
</evidence>
<evidence type="ECO:0000256" key="11">
    <source>
        <dbReference type="ARBA" id="ARBA00022989"/>
    </source>
</evidence>
<keyword evidence="8" id="KW-0547">Nucleotide-binding</keyword>
<dbReference type="EMBL" id="UOFT01000042">
    <property type="protein sequence ID" value="VAW95074.1"/>
    <property type="molecule type" value="Genomic_DNA"/>
</dbReference>
<keyword evidence="11 13" id="KW-1133">Transmembrane helix</keyword>
<protein>
    <recommendedName>
        <fullName evidence="3">histidine kinase</fullName>
        <ecNumber evidence="3">2.7.13.3</ecNumber>
    </recommendedName>
</protein>
<dbReference type="InterPro" id="IPR003594">
    <property type="entry name" value="HATPase_dom"/>
</dbReference>
<dbReference type="InterPro" id="IPR029151">
    <property type="entry name" value="Sensor-like_sf"/>
</dbReference>
<evidence type="ECO:0000256" key="1">
    <source>
        <dbReference type="ARBA" id="ARBA00000085"/>
    </source>
</evidence>
<dbReference type="InterPro" id="IPR004358">
    <property type="entry name" value="Sig_transdc_His_kin-like_C"/>
</dbReference>
<evidence type="ECO:0000256" key="2">
    <source>
        <dbReference type="ARBA" id="ARBA00004651"/>
    </source>
</evidence>
<name>A0A3B1AMF8_9ZZZZ</name>
<gene>
    <name evidence="16" type="ORF">MNBD_GAMMA23-442</name>
</gene>
<dbReference type="InterPro" id="IPR003660">
    <property type="entry name" value="HAMP_dom"/>
</dbReference>
<dbReference type="PANTHER" id="PTHR43065">
    <property type="entry name" value="SENSOR HISTIDINE KINASE"/>
    <property type="match status" value="1"/>
</dbReference>
<dbReference type="InterPro" id="IPR036890">
    <property type="entry name" value="HATPase_C_sf"/>
</dbReference>
<dbReference type="SMART" id="SM00388">
    <property type="entry name" value="HisKA"/>
    <property type="match status" value="1"/>
</dbReference>
<comment type="catalytic activity">
    <reaction evidence="1">
        <text>ATP + protein L-histidine = ADP + protein N-phospho-L-histidine.</text>
        <dbReference type="EC" id="2.7.13.3"/>
    </reaction>
</comment>
<evidence type="ECO:0000256" key="3">
    <source>
        <dbReference type="ARBA" id="ARBA00012438"/>
    </source>
</evidence>
<organism evidence="16">
    <name type="scientific">hydrothermal vent metagenome</name>
    <dbReference type="NCBI Taxonomy" id="652676"/>
    <lineage>
        <taxon>unclassified sequences</taxon>
        <taxon>metagenomes</taxon>
        <taxon>ecological metagenomes</taxon>
    </lineage>
</organism>
<dbReference type="GO" id="GO:0005524">
    <property type="term" value="F:ATP binding"/>
    <property type="evidence" value="ECO:0007669"/>
    <property type="project" value="UniProtKB-KW"/>
</dbReference>
<proteinExistence type="predicted"/>
<dbReference type="PROSITE" id="PS50109">
    <property type="entry name" value="HIS_KIN"/>
    <property type="match status" value="1"/>
</dbReference>
<evidence type="ECO:0000256" key="4">
    <source>
        <dbReference type="ARBA" id="ARBA00022475"/>
    </source>
</evidence>
<dbReference type="InterPro" id="IPR036097">
    <property type="entry name" value="HisK_dim/P_sf"/>
</dbReference>
<feature type="transmembrane region" description="Helical" evidence="13">
    <location>
        <begin position="7"/>
        <end position="29"/>
    </location>
</feature>
<feature type="domain" description="HAMP" evidence="15">
    <location>
        <begin position="356"/>
        <end position="409"/>
    </location>
</feature>
<dbReference type="EC" id="2.7.13.3" evidence="3"/>
<dbReference type="GO" id="GO:0005886">
    <property type="term" value="C:plasma membrane"/>
    <property type="evidence" value="ECO:0007669"/>
    <property type="project" value="UniProtKB-SubCell"/>
</dbReference>
<reference evidence="16" key="1">
    <citation type="submission" date="2018-06" db="EMBL/GenBank/DDBJ databases">
        <authorList>
            <person name="Zhirakovskaya E."/>
        </authorList>
    </citation>
    <scope>NUCLEOTIDE SEQUENCE</scope>
</reference>
<evidence type="ECO:0000313" key="16">
    <source>
        <dbReference type="EMBL" id="VAW95074.1"/>
    </source>
</evidence>
<comment type="subcellular location">
    <subcellularLocation>
        <location evidence="2">Cell membrane</location>
        <topology evidence="2">Multi-pass membrane protein</topology>
    </subcellularLocation>
</comment>
<evidence type="ECO:0000256" key="10">
    <source>
        <dbReference type="ARBA" id="ARBA00022840"/>
    </source>
</evidence>
<dbReference type="Gene3D" id="3.30.565.10">
    <property type="entry name" value="Histidine kinase-like ATPase, C-terminal domain"/>
    <property type="match status" value="1"/>
</dbReference>
<evidence type="ECO:0000256" key="5">
    <source>
        <dbReference type="ARBA" id="ARBA00022553"/>
    </source>
</evidence>
<keyword evidence="7 13" id="KW-0812">Transmembrane</keyword>
<keyword evidence="13" id="KW-0472">Membrane</keyword>
<dbReference type="AlphaFoldDB" id="A0A3B1AMF8"/>
<dbReference type="Pfam" id="PF02518">
    <property type="entry name" value="HATPase_c"/>
    <property type="match status" value="1"/>
</dbReference>
<dbReference type="SUPFAM" id="SSF47384">
    <property type="entry name" value="Homodimeric domain of signal transducing histidine kinase"/>
    <property type="match status" value="1"/>
</dbReference>
<keyword evidence="4" id="KW-1003">Cell membrane</keyword>
<evidence type="ECO:0000256" key="8">
    <source>
        <dbReference type="ARBA" id="ARBA00022741"/>
    </source>
</evidence>
<dbReference type="Gene3D" id="1.10.287.130">
    <property type="match status" value="1"/>
</dbReference>
<keyword evidence="5" id="KW-0597">Phosphoprotein</keyword>
<dbReference type="Pfam" id="PF00512">
    <property type="entry name" value="HisKA"/>
    <property type="match status" value="1"/>
</dbReference>
<keyword evidence="9" id="KW-0418">Kinase</keyword>
<evidence type="ECO:0000259" key="15">
    <source>
        <dbReference type="PROSITE" id="PS50885"/>
    </source>
</evidence>
<dbReference type="PROSITE" id="PS50885">
    <property type="entry name" value="HAMP"/>
    <property type="match status" value="1"/>
</dbReference>
<dbReference type="InterPro" id="IPR003661">
    <property type="entry name" value="HisK_dim/P_dom"/>
</dbReference>
<dbReference type="Gene3D" id="6.10.340.10">
    <property type="match status" value="1"/>
</dbReference>
<dbReference type="GO" id="GO:0000155">
    <property type="term" value="F:phosphorelay sensor kinase activity"/>
    <property type="evidence" value="ECO:0007669"/>
    <property type="project" value="InterPro"/>
</dbReference>
<evidence type="ECO:0000256" key="7">
    <source>
        <dbReference type="ARBA" id="ARBA00022692"/>
    </source>
</evidence>
<dbReference type="InterPro" id="IPR005467">
    <property type="entry name" value="His_kinase_dom"/>
</dbReference>
<feature type="domain" description="Histidine kinase" evidence="14">
    <location>
        <begin position="433"/>
        <end position="651"/>
    </location>
</feature>
<keyword evidence="6" id="KW-0808">Transferase</keyword>
<sequence>MRIQTNIFLWGFLAFVLPLTALALIATYYSQANYLEDTRKNIDQHLGMLSSEIERRLAADRALTYGLAQAPAIHEFLAVLDNISQQNIGGNFNKQINAVNQFFEGFQAIIPGTFFIRILDNQGNTVVKVSNNLRSQPVYDNLQGFSYVEQELNNPIFITQLRELPQDEVSSMVLPHNKVQSALLSHLSLLDNVIPLYHQNKWVGALSLTLLGEDLDKILNHAIRPFDGSLLIIETNPDIKNRHGLILFDDMQKLRFAHARSDAKYLQDTDYSPLIELAQHNDTSILSPSVVSTQKNNTLYFTEMTPYPSQFVNWIMALSISDAKLNQPYAKIRLTIWSVAGITLLIGLILTQIGARRVTRAFSDLILNFKNYAQGDHSQIAITEHCVDEIKDLGKAFNEMTNTLNIAHKDRDKAQQMMLQSSKLASIGQMAAGIGHEINNPLNNILSYAKLTIRNLENNPKLTQQDKQPLLSDLQSLREETLRASDIVKGIMNFARQVPPHFTEFNIKDWLESSIALVQQSASEKFIHLNLEINPDLSEQQLKGDRSQLQQVLVNLLLNAIYASKTDTTVHVNASINNTQIEISIIDNGAGIKAKNLDLIFDPFFSTKGQGHGTGLGLSISLGIIQDHQGELKINNRTGNNGVIAKIILPL</sequence>
<evidence type="ECO:0000256" key="6">
    <source>
        <dbReference type="ARBA" id="ARBA00022679"/>
    </source>
</evidence>
<evidence type="ECO:0000259" key="14">
    <source>
        <dbReference type="PROSITE" id="PS50109"/>
    </source>
</evidence>
<keyword evidence="10" id="KW-0067">ATP-binding</keyword>
<evidence type="ECO:0000256" key="12">
    <source>
        <dbReference type="ARBA" id="ARBA00023012"/>
    </source>
</evidence>
<dbReference type="CDD" id="cd00082">
    <property type="entry name" value="HisKA"/>
    <property type="match status" value="1"/>
</dbReference>
<dbReference type="SMART" id="SM00387">
    <property type="entry name" value="HATPase_c"/>
    <property type="match status" value="1"/>
</dbReference>
<evidence type="ECO:0000256" key="13">
    <source>
        <dbReference type="SAM" id="Phobius"/>
    </source>
</evidence>
<dbReference type="SUPFAM" id="SSF55874">
    <property type="entry name" value="ATPase domain of HSP90 chaperone/DNA topoisomerase II/histidine kinase"/>
    <property type="match status" value="1"/>
</dbReference>